<dbReference type="RefSeq" id="WP_157837765.1">
    <property type="nucleotide sequence ID" value="NZ_CP104004.1"/>
</dbReference>
<keyword evidence="2" id="KW-1185">Reference proteome</keyword>
<dbReference type="GeneID" id="74945176"/>
<dbReference type="Proteomes" id="UP001057580">
    <property type="component" value="Plasmid unnamed1"/>
</dbReference>
<gene>
    <name evidence="1" type="ORF">N0B31_22100</name>
</gene>
<dbReference type="EMBL" id="CP104004">
    <property type="protein sequence ID" value="UWM56941.1"/>
    <property type="molecule type" value="Genomic_DNA"/>
</dbReference>
<dbReference type="KEGG" id="ssai:N0B31_22100"/>
<geneLocation type="plasmid" evidence="1 2">
    <name>unnamed1</name>
</geneLocation>
<protein>
    <submittedName>
        <fullName evidence="1">Uncharacterized protein</fullName>
    </submittedName>
</protein>
<proteinExistence type="predicted"/>
<name>A0A9E7UAG3_9EURY</name>
<keyword evidence="1" id="KW-0614">Plasmid</keyword>
<dbReference type="AlphaFoldDB" id="A0A9E7UAG3"/>
<evidence type="ECO:0000313" key="2">
    <source>
        <dbReference type="Proteomes" id="UP001057580"/>
    </source>
</evidence>
<organism evidence="1 2">
    <name type="scientific">Salinirubellus salinus</name>
    <dbReference type="NCBI Taxonomy" id="1364945"/>
    <lineage>
        <taxon>Archaea</taxon>
        <taxon>Methanobacteriati</taxon>
        <taxon>Methanobacteriota</taxon>
        <taxon>Stenosarchaea group</taxon>
        <taxon>Halobacteria</taxon>
        <taxon>Halobacteriales</taxon>
        <taxon>Natronomonadaceae</taxon>
        <taxon>Salinirubellus</taxon>
    </lineage>
</organism>
<sequence length="56" mass="6191">MTAYKNYNPLANKTFDEAVNEILDSVGFPEADVFENPAFPVLSYTGDQPFSMPGDD</sequence>
<reference evidence="1" key="1">
    <citation type="submission" date="2022-09" db="EMBL/GenBank/DDBJ databases">
        <title>Diverse halophilic archaea isolated from saline environments.</title>
        <authorList>
            <person name="Cui H.-L."/>
        </authorList>
    </citation>
    <scope>NUCLEOTIDE SEQUENCE</scope>
    <source>
        <strain evidence="1">ZS-35-S2</strain>
        <plasmid evidence="1">unnamed1</plasmid>
    </source>
</reference>
<accession>A0A9E7UAG3</accession>
<evidence type="ECO:0000313" key="1">
    <source>
        <dbReference type="EMBL" id="UWM56941.1"/>
    </source>
</evidence>